<dbReference type="RefSeq" id="WP_187434416.1">
    <property type="nucleotide sequence ID" value="NZ_VNHS01000011.1"/>
</dbReference>
<comment type="caution">
    <text evidence="1">The sequence shown here is derived from an EMBL/GenBank/DDBJ whole genome shotgun (WGS) entry which is preliminary data.</text>
</comment>
<proteinExistence type="predicted"/>
<dbReference type="AlphaFoldDB" id="A0A5S5BY25"/>
<dbReference type="EMBL" id="VNHS01000011">
    <property type="protein sequence ID" value="TYP70543.1"/>
    <property type="molecule type" value="Genomic_DNA"/>
</dbReference>
<protein>
    <submittedName>
        <fullName evidence="1">Uncharacterized protein</fullName>
    </submittedName>
</protein>
<sequence>MIIFISSKLTGKVNRLVRQRQTRLLIRRLQPEFDKLKASRRPSGQDA</sequence>
<reference evidence="1 2" key="1">
    <citation type="submission" date="2019-07" db="EMBL/GenBank/DDBJ databases">
        <title>Genomic Encyclopedia of Type Strains, Phase III (KMG-III): the genomes of soil and plant-associated and newly described type strains.</title>
        <authorList>
            <person name="Whitman W."/>
        </authorList>
    </citation>
    <scope>NUCLEOTIDE SEQUENCE [LARGE SCALE GENOMIC DNA]</scope>
    <source>
        <strain evidence="1 2">BL24</strain>
    </source>
</reference>
<evidence type="ECO:0000313" key="1">
    <source>
        <dbReference type="EMBL" id="TYP70543.1"/>
    </source>
</evidence>
<organism evidence="1 2">
    <name type="scientific">Paenibacillus methanolicus</name>
    <dbReference type="NCBI Taxonomy" id="582686"/>
    <lineage>
        <taxon>Bacteria</taxon>
        <taxon>Bacillati</taxon>
        <taxon>Bacillota</taxon>
        <taxon>Bacilli</taxon>
        <taxon>Bacillales</taxon>
        <taxon>Paenibacillaceae</taxon>
        <taxon>Paenibacillus</taxon>
    </lineage>
</organism>
<name>A0A5S5BY25_9BACL</name>
<evidence type="ECO:0000313" key="2">
    <source>
        <dbReference type="Proteomes" id="UP000323257"/>
    </source>
</evidence>
<gene>
    <name evidence="1" type="ORF">BCM02_11148</name>
</gene>
<dbReference type="Proteomes" id="UP000323257">
    <property type="component" value="Unassembled WGS sequence"/>
</dbReference>
<accession>A0A5S5BY25</accession>
<keyword evidence="2" id="KW-1185">Reference proteome</keyword>